<name>A0ABQ0Q0J0_9PROT</name>
<sequence length="305" mass="32928">MLDYAALNAVVAVIREGSFEGAARALRITASAVSQRVRSFEERLGALVIVRGSPCRATDLGQMLCAHVDKVKLLEAEISQQTGAALFQSGEKTTLRLAVNIDSLATWLPDILTGYANKAEICITLIVEDVAQTADLLRSGDVMAAVTTRNDLLPGCRTVYLGAMHYAACARPDFVARYFPEGLTGEAIDVAPCICLNAQDSLQRQWLDHAGRTHLSALTHYVPSSRGVLDFTLSGLGWGLQPTTLAAPHLASGRLVELDPDNRLEVPLYLILPRLKSAVLDDLTRHLTQECAAHPALCPPSPQDH</sequence>
<dbReference type="InterPro" id="IPR005119">
    <property type="entry name" value="LysR_subst-bd"/>
</dbReference>
<dbReference type="PROSITE" id="PS50931">
    <property type="entry name" value="HTH_LYSR"/>
    <property type="match status" value="1"/>
</dbReference>
<dbReference type="InterPro" id="IPR050176">
    <property type="entry name" value="LTTR"/>
</dbReference>
<proteinExistence type="inferred from homology"/>
<dbReference type="PANTHER" id="PTHR30579:SF2">
    <property type="entry name" value="HTH-TYPE TRANSCRIPTIONAL REGULATOR ARGP"/>
    <property type="match status" value="1"/>
</dbReference>
<dbReference type="InterPro" id="IPR000847">
    <property type="entry name" value="LysR_HTH_N"/>
</dbReference>
<dbReference type="EMBL" id="BAPV01000005">
    <property type="protein sequence ID" value="GBQ86143.1"/>
    <property type="molecule type" value="Genomic_DNA"/>
</dbReference>
<dbReference type="RefSeq" id="WP_264814756.1">
    <property type="nucleotide sequence ID" value="NZ_BAPV01000005.1"/>
</dbReference>
<keyword evidence="7" id="KW-1185">Reference proteome</keyword>
<dbReference type="InterPro" id="IPR017685">
    <property type="entry name" value="ArgP"/>
</dbReference>
<keyword evidence="4" id="KW-0804">Transcription</keyword>
<feature type="domain" description="HTH lysR-type" evidence="5">
    <location>
        <begin position="2"/>
        <end position="58"/>
    </location>
</feature>
<dbReference type="InterPro" id="IPR036390">
    <property type="entry name" value="WH_DNA-bd_sf"/>
</dbReference>
<dbReference type="Pfam" id="PF03466">
    <property type="entry name" value="LysR_substrate"/>
    <property type="match status" value="1"/>
</dbReference>
<evidence type="ECO:0000259" key="5">
    <source>
        <dbReference type="PROSITE" id="PS50931"/>
    </source>
</evidence>
<keyword evidence="2" id="KW-0805">Transcription regulation</keyword>
<comment type="similarity">
    <text evidence="1">Belongs to the LysR transcriptional regulatory family.</text>
</comment>
<dbReference type="PANTHER" id="PTHR30579">
    <property type="entry name" value="TRANSCRIPTIONAL REGULATOR"/>
    <property type="match status" value="1"/>
</dbReference>
<dbReference type="Gene3D" id="1.10.10.10">
    <property type="entry name" value="Winged helix-like DNA-binding domain superfamily/Winged helix DNA-binding domain"/>
    <property type="match status" value="1"/>
</dbReference>
<organism evidence="6 7">
    <name type="scientific">Asaia krungthepensis NRIC 0535</name>
    <dbReference type="NCBI Taxonomy" id="1307925"/>
    <lineage>
        <taxon>Bacteria</taxon>
        <taxon>Pseudomonadati</taxon>
        <taxon>Pseudomonadota</taxon>
        <taxon>Alphaproteobacteria</taxon>
        <taxon>Acetobacterales</taxon>
        <taxon>Acetobacteraceae</taxon>
        <taxon>Asaia</taxon>
    </lineage>
</organism>
<evidence type="ECO:0000256" key="1">
    <source>
        <dbReference type="ARBA" id="ARBA00009437"/>
    </source>
</evidence>
<evidence type="ECO:0000256" key="2">
    <source>
        <dbReference type="ARBA" id="ARBA00023015"/>
    </source>
</evidence>
<evidence type="ECO:0000256" key="4">
    <source>
        <dbReference type="ARBA" id="ARBA00023163"/>
    </source>
</evidence>
<dbReference type="Pfam" id="PF00126">
    <property type="entry name" value="HTH_1"/>
    <property type="match status" value="1"/>
</dbReference>
<keyword evidence="3" id="KW-0238">DNA-binding</keyword>
<protein>
    <submittedName>
        <fullName evidence="6">Transcriptional regulator</fullName>
    </submittedName>
</protein>
<gene>
    <name evidence="6" type="ORF">AA0535_0944</name>
</gene>
<reference evidence="6" key="1">
    <citation type="submission" date="2013-04" db="EMBL/GenBank/DDBJ databases">
        <title>The genome sequencing project of 58 acetic acid bacteria.</title>
        <authorList>
            <person name="Okamoto-Kainuma A."/>
            <person name="Ishikawa M."/>
            <person name="Umino S."/>
            <person name="Koizumi Y."/>
            <person name="Shiwa Y."/>
            <person name="Yoshikawa H."/>
            <person name="Matsutani M."/>
            <person name="Matsushita K."/>
        </authorList>
    </citation>
    <scope>NUCLEOTIDE SEQUENCE</scope>
    <source>
        <strain evidence="6">NRIC 0535</strain>
    </source>
</reference>
<dbReference type="NCBIfam" id="TIGR03298">
    <property type="entry name" value="argP"/>
    <property type="match status" value="1"/>
</dbReference>
<evidence type="ECO:0000313" key="7">
    <source>
        <dbReference type="Proteomes" id="UP001062776"/>
    </source>
</evidence>
<accession>A0ABQ0Q0J0</accession>
<dbReference type="Gene3D" id="3.40.190.290">
    <property type="match status" value="1"/>
</dbReference>
<evidence type="ECO:0000313" key="6">
    <source>
        <dbReference type="EMBL" id="GBQ86143.1"/>
    </source>
</evidence>
<dbReference type="SUPFAM" id="SSF46785">
    <property type="entry name" value="Winged helix' DNA-binding domain"/>
    <property type="match status" value="1"/>
</dbReference>
<evidence type="ECO:0000256" key="3">
    <source>
        <dbReference type="ARBA" id="ARBA00023125"/>
    </source>
</evidence>
<dbReference type="Proteomes" id="UP001062776">
    <property type="component" value="Unassembled WGS sequence"/>
</dbReference>
<comment type="caution">
    <text evidence="6">The sequence shown here is derived from an EMBL/GenBank/DDBJ whole genome shotgun (WGS) entry which is preliminary data.</text>
</comment>
<dbReference type="InterPro" id="IPR036388">
    <property type="entry name" value="WH-like_DNA-bd_sf"/>
</dbReference>
<dbReference type="SUPFAM" id="SSF53850">
    <property type="entry name" value="Periplasmic binding protein-like II"/>
    <property type="match status" value="1"/>
</dbReference>
<dbReference type="NCBIfam" id="NF002964">
    <property type="entry name" value="PRK03635.1"/>
    <property type="match status" value="1"/>
</dbReference>